<feature type="compositionally biased region" description="Polar residues" evidence="7">
    <location>
        <begin position="57"/>
        <end position="67"/>
    </location>
</feature>
<dbReference type="GO" id="GO:0120015">
    <property type="term" value="F:sterol transfer activity"/>
    <property type="evidence" value="ECO:0007669"/>
    <property type="project" value="TreeGrafter"/>
</dbReference>
<accession>A0A9W7XMX4</accession>
<dbReference type="AlphaFoldDB" id="A0A9W7XMX4"/>
<feature type="transmembrane region" description="Helical" evidence="8">
    <location>
        <begin position="1054"/>
        <end position="1073"/>
    </location>
</feature>
<keyword evidence="11" id="KW-1185">Reference proteome</keyword>
<dbReference type="InterPro" id="IPR004182">
    <property type="entry name" value="GRAM"/>
</dbReference>
<reference evidence="10" key="1">
    <citation type="submission" date="2022-07" db="EMBL/GenBank/DDBJ databases">
        <title>Phylogenomic reconstructions and comparative analyses of Kickxellomycotina fungi.</title>
        <authorList>
            <person name="Reynolds N.K."/>
            <person name="Stajich J.E."/>
            <person name="Barry K."/>
            <person name="Grigoriev I.V."/>
            <person name="Crous P."/>
            <person name="Smith M.E."/>
        </authorList>
    </citation>
    <scope>NUCLEOTIDE SEQUENCE</scope>
    <source>
        <strain evidence="10">NBRC 105413</strain>
    </source>
</reference>
<feature type="compositionally biased region" description="Acidic residues" evidence="7">
    <location>
        <begin position="189"/>
        <end position="209"/>
    </location>
</feature>
<feature type="compositionally biased region" description="Acidic residues" evidence="7">
    <location>
        <begin position="400"/>
        <end position="410"/>
    </location>
</feature>
<feature type="compositionally biased region" description="Basic residues" evidence="7">
    <location>
        <begin position="9"/>
        <end position="20"/>
    </location>
</feature>
<feature type="coiled-coil region" evidence="6">
    <location>
        <begin position="1128"/>
        <end position="1155"/>
    </location>
</feature>
<dbReference type="Pfam" id="PF16016">
    <property type="entry name" value="VASt"/>
    <property type="match status" value="1"/>
</dbReference>
<feature type="compositionally biased region" description="Basic and acidic residues" evidence="7">
    <location>
        <begin position="929"/>
        <end position="950"/>
    </location>
</feature>
<dbReference type="PROSITE" id="PS51778">
    <property type="entry name" value="VAST"/>
    <property type="match status" value="1"/>
</dbReference>
<dbReference type="InterPro" id="IPR031968">
    <property type="entry name" value="VASt"/>
</dbReference>
<dbReference type="GO" id="GO:0032541">
    <property type="term" value="C:cortical endoplasmic reticulum"/>
    <property type="evidence" value="ECO:0007669"/>
    <property type="project" value="TreeGrafter"/>
</dbReference>
<dbReference type="Gene3D" id="2.30.29.30">
    <property type="entry name" value="Pleckstrin-homology domain (PH domain)/Phosphotyrosine-binding domain (PTB)"/>
    <property type="match status" value="1"/>
</dbReference>
<evidence type="ECO:0000259" key="9">
    <source>
        <dbReference type="PROSITE" id="PS51778"/>
    </source>
</evidence>
<dbReference type="GO" id="GO:0005886">
    <property type="term" value="C:plasma membrane"/>
    <property type="evidence" value="ECO:0007669"/>
    <property type="project" value="TreeGrafter"/>
</dbReference>
<feature type="compositionally biased region" description="Low complexity" evidence="7">
    <location>
        <begin position="606"/>
        <end position="624"/>
    </location>
</feature>
<feature type="compositionally biased region" description="Acidic residues" evidence="7">
    <location>
        <begin position="93"/>
        <end position="106"/>
    </location>
</feature>
<name>A0A9W7XMX4_9FUNG</name>
<dbReference type="GO" id="GO:0140268">
    <property type="term" value="C:endoplasmic reticulum-plasma membrane contact site"/>
    <property type="evidence" value="ECO:0007669"/>
    <property type="project" value="TreeGrafter"/>
</dbReference>
<comment type="caution">
    <text evidence="10">The sequence shown here is derived from an EMBL/GenBank/DDBJ whole genome shotgun (WGS) entry which is preliminary data.</text>
</comment>
<evidence type="ECO:0000313" key="11">
    <source>
        <dbReference type="Proteomes" id="UP001145021"/>
    </source>
</evidence>
<feature type="domain" description="VASt" evidence="9">
    <location>
        <begin position="695"/>
        <end position="893"/>
    </location>
</feature>
<comment type="similarity">
    <text evidence="2">Belongs to the YSP2 family.</text>
</comment>
<feature type="compositionally biased region" description="Low complexity" evidence="7">
    <location>
        <begin position="130"/>
        <end position="142"/>
    </location>
</feature>
<dbReference type="GO" id="GO:0032934">
    <property type="term" value="F:sterol binding"/>
    <property type="evidence" value="ECO:0007669"/>
    <property type="project" value="TreeGrafter"/>
</dbReference>
<proteinExistence type="inferred from homology"/>
<feature type="compositionally biased region" description="Basic and acidic residues" evidence="7">
    <location>
        <begin position="438"/>
        <end position="447"/>
    </location>
</feature>
<feature type="compositionally biased region" description="Acidic residues" evidence="7">
    <location>
        <begin position="217"/>
        <end position="226"/>
    </location>
</feature>
<dbReference type="InterPro" id="IPR051482">
    <property type="entry name" value="Cholesterol_transport"/>
</dbReference>
<dbReference type="SMART" id="SM00568">
    <property type="entry name" value="GRAM"/>
    <property type="match status" value="1"/>
</dbReference>
<comment type="subcellular location">
    <subcellularLocation>
        <location evidence="1">Membrane</location>
        <topology evidence="1">Single-pass membrane protein</topology>
    </subcellularLocation>
</comment>
<feature type="compositionally biased region" description="Polar residues" evidence="7">
    <location>
        <begin position="957"/>
        <end position="972"/>
    </location>
</feature>
<keyword evidence="5 8" id="KW-0472">Membrane</keyword>
<protein>
    <recommendedName>
        <fullName evidence="9">VASt domain-containing protein</fullName>
    </recommendedName>
</protein>
<evidence type="ECO:0000256" key="8">
    <source>
        <dbReference type="SAM" id="Phobius"/>
    </source>
</evidence>
<dbReference type="PANTHER" id="PTHR23319">
    <property type="entry name" value="GRAM DOMAIN CONTAINING 1B, ISOFORM E"/>
    <property type="match status" value="1"/>
</dbReference>
<dbReference type="Pfam" id="PF02893">
    <property type="entry name" value="GRAM"/>
    <property type="match status" value="1"/>
</dbReference>
<keyword evidence="4 8" id="KW-1133">Transmembrane helix</keyword>
<evidence type="ECO:0000256" key="6">
    <source>
        <dbReference type="SAM" id="Coils"/>
    </source>
</evidence>
<feature type="compositionally biased region" description="Polar residues" evidence="7">
    <location>
        <begin position="574"/>
        <end position="600"/>
    </location>
</feature>
<feature type="compositionally biased region" description="Low complexity" evidence="7">
    <location>
        <begin position="642"/>
        <end position="657"/>
    </location>
</feature>
<evidence type="ECO:0000256" key="7">
    <source>
        <dbReference type="SAM" id="MobiDB-lite"/>
    </source>
</evidence>
<evidence type="ECO:0000256" key="2">
    <source>
        <dbReference type="ARBA" id="ARBA00006582"/>
    </source>
</evidence>
<evidence type="ECO:0000256" key="5">
    <source>
        <dbReference type="ARBA" id="ARBA00023136"/>
    </source>
</evidence>
<dbReference type="Proteomes" id="UP001145021">
    <property type="component" value="Unassembled WGS sequence"/>
</dbReference>
<dbReference type="EMBL" id="JANBOH010000082">
    <property type="protein sequence ID" value="KAJ1645942.1"/>
    <property type="molecule type" value="Genomic_DNA"/>
</dbReference>
<feature type="region of interest" description="Disordered" evidence="7">
    <location>
        <begin position="896"/>
        <end position="972"/>
    </location>
</feature>
<feature type="region of interest" description="Disordered" evidence="7">
    <location>
        <begin position="567"/>
        <end position="681"/>
    </location>
</feature>
<organism evidence="10 11">
    <name type="scientific">Coemansia asiatica</name>
    <dbReference type="NCBI Taxonomy" id="1052880"/>
    <lineage>
        <taxon>Eukaryota</taxon>
        <taxon>Fungi</taxon>
        <taxon>Fungi incertae sedis</taxon>
        <taxon>Zoopagomycota</taxon>
        <taxon>Kickxellomycotina</taxon>
        <taxon>Kickxellomycetes</taxon>
        <taxon>Kickxellales</taxon>
        <taxon>Kickxellaceae</taxon>
        <taxon>Coemansia</taxon>
    </lineage>
</organism>
<gene>
    <name evidence="10" type="ORF">LPJ64_002533</name>
</gene>
<evidence type="ECO:0000256" key="1">
    <source>
        <dbReference type="ARBA" id="ARBA00004167"/>
    </source>
</evidence>
<feature type="region of interest" description="Disordered" evidence="7">
    <location>
        <begin position="1"/>
        <end position="239"/>
    </location>
</feature>
<evidence type="ECO:0000313" key="10">
    <source>
        <dbReference type="EMBL" id="KAJ1645942.1"/>
    </source>
</evidence>
<dbReference type="GO" id="GO:0005739">
    <property type="term" value="C:mitochondrion"/>
    <property type="evidence" value="ECO:0007669"/>
    <property type="project" value="TreeGrafter"/>
</dbReference>
<sequence length="1162" mass="124808">MSKEEKPRGLRARLRQRRARNSSEEEIKSRPTSLDLGRGNPPHLGTAGHSLTAVPTRASTYHQNGKNLMNRLDDRGSGDNDDDADGGLALGEFTEEGEEVVDDTDADIVGTGSRPSGAIIRSRSQDFRQHYQQHQKQQQQQQMAGRVPRRSSMASRRISTHSVPGYNVRSDNDSAAYSGAYSMEHSYDEGGDNDGDGNDTNDIPEENEDNFEHSDSNDDDDDDEEGGSSLGDGTGDGEFDVDGELNAVYLKRNADFHMLFRNIPINELLIEDYGCALQRDILVQGRLYLTENFVCFYSNIFGWVTSLIIAFDEIMTIEKKMTALIIPNAIQISTLHAKHFFGSFMYRDSAYNQLYDLWAKSRSEKHAALPEIGRAEGGDGAGDVSRHRENVLNAYQSLSENEDEDEDEEGSVSKHRGHGDSESDSGSASDTESESGESEGKGRRESEGQAGSSDAGSAPQGSGRGGASNELKEVSGQMQNCMAASSVTNLISGAKDAMVAAAASLSAAQQQQQQQQTSGISRTLLGKEGVFGGGVEDALGSISAFSANGASSIMPLTATDSVVSMESGKHTPRSMANGSAMTTKVQGTENGATPLSSRSAASLAMNSNTNNNNGNSNGDVSVSDKVTRSKKLLARLPKTPDGTDAGTAAAKSSKASSVHSKQGVRPNGAQAADDAASLHKPTTCPCGTDGRTAHYAYEALDAVFPLSLPLLFRVVFSASVPADLERRYMPADKVSREELAKSCTKRITECGNSDVKTEGWVPDPEDPSREMCIYTYEKPLGFSIGPKSTAVEDTFRIVMRDFDKAILVEQVVRTPNIPSGTAFFVKIRHCLTWTAGPSSQPAGGWSRYQMTFEVEWTKSSWIKNAIEKGSADSNKQAGELLEKYIREWIAAHPSMEVKAHSTVSKSTGAASSSHKSRRKAGGAAVRKSRRDESPRRLRMEELVGDSERARARARAQVSESKGGRTTSGAEAEANLTTVPVSADAIKTAQTAAAMAGSAVAAAATAAREAKEAELWKQRAKDSWIGWIGSHSVYPVARGSRKVGRSFSALLSNPVAGPLVVCVLLLLLVLTNTWRFAAVSRSSATAATGGGSLLLASDAAESSRAAEMGILSRLGSMFSFSSRVRVEGIDEMRKSVDALTAQMAVVTEQLQRLVEQQQKHWNN</sequence>
<dbReference type="GO" id="GO:0032366">
    <property type="term" value="P:intracellular sterol transport"/>
    <property type="evidence" value="ECO:0007669"/>
    <property type="project" value="TreeGrafter"/>
</dbReference>
<dbReference type="CDD" id="cd13220">
    <property type="entry name" value="PH-GRAM_GRAMDC"/>
    <property type="match status" value="1"/>
</dbReference>
<feature type="region of interest" description="Disordered" evidence="7">
    <location>
        <begin position="396"/>
        <end position="470"/>
    </location>
</feature>
<keyword evidence="3 8" id="KW-0812">Transmembrane</keyword>
<dbReference type="PANTHER" id="PTHR23319:SF4">
    <property type="entry name" value="GRAM DOMAIN CONTAINING 1B, ISOFORM E"/>
    <property type="match status" value="1"/>
</dbReference>
<keyword evidence="6" id="KW-0175">Coiled coil</keyword>
<evidence type="ECO:0000256" key="4">
    <source>
        <dbReference type="ARBA" id="ARBA00022989"/>
    </source>
</evidence>
<dbReference type="GO" id="GO:0005789">
    <property type="term" value="C:endoplasmic reticulum membrane"/>
    <property type="evidence" value="ECO:0007669"/>
    <property type="project" value="TreeGrafter"/>
</dbReference>
<dbReference type="InterPro" id="IPR011993">
    <property type="entry name" value="PH-like_dom_sf"/>
</dbReference>
<evidence type="ECO:0000256" key="3">
    <source>
        <dbReference type="ARBA" id="ARBA00022692"/>
    </source>
</evidence>